<evidence type="ECO:0000256" key="1">
    <source>
        <dbReference type="PROSITE-ProRule" id="PRU00325"/>
    </source>
</evidence>
<comment type="caution">
    <text evidence="3">The sequence shown here is derived from an EMBL/GenBank/DDBJ whole genome shotgun (WGS) entry which is preliminary data.</text>
</comment>
<sequence>MSPLNQNKWNKLGEKRKVYLPFCSFCSLESAQGHSSLAKTFADNDWTCKRMADEWELSTCSCKDWLKNYKCDHVIAVCSRLNLFHIKELAMNIPLERKCLPDRPKATTNALTRQPNETQNVNDLGINVYEESDTDDPPEQEPISNKIRLEETPIVSPQPKLKKNAVDQLDQTNKKKIKKKSLFFSSANIHIFFKTSHLTCFGASSVKGKANYLRICPAR</sequence>
<protein>
    <recommendedName>
        <fullName evidence="2">SWIM-type domain-containing protein</fullName>
    </recommendedName>
</protein>
<dbReference type="GO" id="GO:0008270">
    <property type="term" value="F:zinc ion binding"/>
    <property type="evidence" value="ECO:0007669"/>
    <property type="project" value="UniProtKB-KW"/>
</dbReference>
<dbReference type="Proteomes" id="UP000276133">
    <property type="component" value="Unassembled WGS sequence"/>
</dbReference>
<dbReference type="EMBL" id="REGN01010360">
    <property type="protein sequence ID" value="RMZ99197.1"/>
    <property type="molecule type" value="Genomic_DNA"/>
</dbReference>
<name>A0A3M7PKK7_BRAPC</name>
<keyword evidence="1" id="KW-0862">Zinc</keyword>
<proteinExistence type="predicted"/>
<gene>
    <name evidence="3" type="ORF">BpHYR1_000806</name>
</gene>
<keyword evidence="1" id="KW-0479">Metal-binding</keyword>
<dbReference type="AlphaFoldDB" id="A0A3M7PKK7"/>
<feature type="domain" description="SWIM-type" evidence="2">
    <location>
        <begin position="46"/>
        <end position="82"/>
    </location>
</feature>
<evidence type="ECO:0000259" key="2">
    <source>
        <dbReference type="PROSITE" id="PS50966"/>
    </source>
</evidence>
<reference evidence="3 4" key="1">
    <citation type="journal article" date="2018" name="Sci. Rep.">
        <title>Genomic signatures of local adaptation to the degree of environmental predictability in rotifers.</title>
        <authorList>
            <person name="Franch-Gras L."/>
            <person name="Hahn C."/>
            <person name="Garcia-Roger E.M."/>
            <person name="Carmona M.J."/>
            <person name="Serra M."/>
            <person name="Gomez A."/>
        </authorList>
    </citation>
    <scope>NUCLEOTIDE SEQUENCE [LARGE SCALE GENOMIC DNA]</scope>
    <source>
        <strain evidence="3">HYR1</strain>
    </source>
</reference>
<organism evidence="3 4">
    <name type="scientific">Brachionus plicatilis</name>
    <name type="common">Marine rotifer</name>
    <name type="synonym">Brachionus muelleri</name>
    <dbReference type="NCBI Taxonomy" id="10195"/>
    <lineage>
        <taxon>Eukaryota</taxon>
        <taxon>Metazoa</taxon>
        <taxon>Spiralia</taxon>
        <taxon>Gnathifera</taxon>
        <taxon>Rotifera</taxon>
        <taxon>Eurotatoria</taxon>
        <taxon>Monogononta</taxon>
        <taxon>Pseudotrocha</taxon>
        <taxon>Ploima</taxon>
        <taxon>Brachionidae</taxon>
        <taxon>Brachionus</taxon>
    </lineage>
</organism>
<keyword evidence="4" id="KW-1185">Reference proteome</keyword>
<dbReference type="InterPro" id="IPR007527">
    <property type="entry name" value="Znf_SWIM"/>
</dbReference>
<dbReference type="PROSITE" id="PS50966">
    <property type="entry name" value="ZF_SWIM"/>
    <property type="match status" value="1"/>
</dbReference>
<dbReference type="Pfam" id="PF04434">
    <property type="entry name" value="SWIM"/>
    <property type="match status" value="1"/>
</dbReference>
<evidence type="ECO:0000313" key="3">
    <source>
        <dbReference type="EMBL" id="RMZ99197.1"/>
    </source>
</evidence>
<keyword evidence="1" id="KW-0863">Zinc-finger</keyword>
<accession>A0A3M7PKK7</accession>
<evidence type="ECO:0000313" key="4">
    <source>
        <dbReference type="Proteomes" id="UP000276133"/>
    </source>
</evidence>